<name>A0A1Z4VN72_9GAMM</name>
<dbReference type="Proteomes" id="UP000218765">
    <property type="component" value="Chromosome"/>
</dbReference>
<proteinExistence type="predicted"/>
<evidence type="ECO:0000313" key="4">
    <source>
        <dbReference type="EMBL" id="BAZ93069.1"/>
    </source>
</evidence>
<feature type="repeat" description="WD" evidence="3">
    <location>
        <begin position="26"/>
        <end position="58"/>
    </location>
</feature>
<evidence type="ECO:0000256" key="3">
    <source>
        <dbReference type="PROSITE-ProRule" id="PRU00221"/>
    </source>
</evidence>
<evidence type="ECO:0000256" key="1">
    <source>
        <dbReference type="ARBA" id="ARBA00022574"/>
    </source>
</evidence>
<dbReference type="PROSITE" id="PS50294">
    <property type="entry name" value="WD_REPEATS_REGION"/>
    <property type="match status" value="3"/>
</dbReference>
<gene>
    <name evidence="4" type="ORF">FOKN1_0667</name>
</gene>
<dbReference type="Pfam" id="PF00400">
    <property type="entry name" value="WD40"/>
    <property type="match status" value="5"/>
</dbReference>
<dbReference type="EMBL" id="AP018052">
    <property type="protein sequence ID" value="BAZ93069.1"/>
    <property type="molecule type" value="Genomic_DNA"/>
</dbReference>
<evidence type="ECO:0000256" key="2">
    <source>
        <dbReference type="ARBA" id="ARBA00022737"/>
    </source>
</evidence>
<organism evidence="4 5">
    <name type="scientific">Thiohalobacter thiocyanaticus</name>
    <dbReference type="NCBI Taxonomy" id="585455"/>
    <lineage>
        <taxon>Bacteria</taxon>
        <taxon>Pseudomonadati</taxon>
        <taxon>Pseudomonadota</taxon>
        <taxon>Gammaproteobacteria</taxon>
        <taxon>Thiohalobacterales</taxon>
        <taxon>Thiohalobacteraceae</taxon>
        <taxon>Thiohalobacter</taxon>
    </lineage>
</organism>
<dbReference type="SMART" id="SM00320">
    <property type="entry name" value="WD40"/>
    <property type="match status" value="6"/>
</dbReference>
<dbReference type="PANTHER" id="PTHR22847">
    <property type="entry name" value="WD40 REPEAT PROTEIN"/>
    <property type="match status" value="1"/>
</dbReference>
<dbReference type="SUPFAM" id="SSF50978">
    <property type="entry name" value="WD40 repeat-like"/>
    <property type="match status" value="1"/>
</dbReference>
<dbReference type="KEGG" id="ttc:FOKN1_0667"/>
<dbReference type="InterPro" id="IPR036322">
    <property type="entry name" value="WD40_repeat_dom_sf"/>
</dbReference>
<dbReference type="PROSITE" id="PS50082">
    <property type="entry name" value="WD_REPEATS_2"/>
    <property type="match status" value="5"/>
</dbReference>
<keyword evidence="5" id="KW-1185">Reference proteome</keyword>
<evidence type="ECO:0000313" key="5">
    <source>
        <dbReference type="Proteomes" id="UP000218765"/>
    </source>
</evidence>
<sequence>MAGVFSSNAGIPATVIHAGVHSGGSALAFNPDETLLASGGWAGRLHLWSLPRGTRRASWQAHAGSINGLAFLRDGAMLVSAGYDGRILVWDLQAGSHRAWHTESPVTSLAVDAARGLLASGHDDGRVTLWRIRDGRSLEREGQRRLHSRRVRGLAWHPVRLELATSGSDGRVMLWRLPGDVVELPPPSTYSRSLAYSRDGRALFGSGWFRLFRWELEGRTLRELPTAHRGIINSIGFGGEDRYLASISRQTDSAVYFLDPETGAVIKRFQRHELCGGFVAVSPYGRYLATTSDDASVRIWDLRQAPQSAGGRGD</sequence>
<accession>A0A1Z4VN72</accession>
<dbReference type="PROSITE" id="PS00678">
    <property type="entry name" value="WD_REPEATS_1"/>
    <property type="match status" value="2"/>
</dbReference>
<dbReference type="PANTHER" id="PTHR22847:SF637">
    <property type="entry name" value="WD REPEAT DOMAIN 5B"/>
    <property type="match status" value="1"/>
</dbReference>
<reference evidence="4 5" key="1">
    <citation type="submission" date="2017-05" db="EMBL/GenBank/DDBJ databases">
        <title>Thiocyanate degradation by Thiohalobacter thiocyanaticus FOKN1.</title>
        <authorList>
            <person name="Oshiki M."/>
            <person name="Fukushima T."/>
            <person name="Kawano S."/>
            <person name="Nakagawa J."/>
        </authorList>
    </citation>
    <scope>NUCLEOTIDE SEQUENCE [LARGE SCALE GENOMIC DNA]</scope>
    <source>
        <strain evidence="4 5">FOKN1</strain>
    </source>
</reference>
<dbReference type="Gene3D" id="2.130.10.10">
    <property type="entry name" value="YVTN repeat-like/Quinoprotein amine dehydrogenase"/>
    <property type="match status" value="3"/>
</dbReference>
<protein>
    <submittedName>
        <fullName evidence="4">Uncharacterized protein</fullName>
    </submittedName>
</protein>
<dbReference type="InterPro" id="IPR015943">
    <property type="entry name" value="WD40/YVTN_repeat-like_dom_sf"/>
</dbReference>
<dbReference type="InterPro" id="IPR001680">
    <property type="entry name" value="WD40_rpt"/>
</dbReference>
<dbReference type="PRINTS" id="PR00320">
    <property type="entry name" value="GPROTEINBRPT"/>
</dbReference>
<keyword evidence="1 3" id="KW-0853">WD repeat</keyword>
<keyword evidence="2" id="KW-0677">Repeat</keyword>
<feature type="repeat" description="WD" evidence="3">
    <location>
        <begin position="59"/>
        <end position="96"/>
    </location>
</feature>
<dbReference type="CDD" id="cd00200">
    <property type="entry name" value="WD40"/>
    <property type="match status" value="1"/>
</dbReference>
<feature type="repeat" description="WD" evidence="3">
    <location>
        <begin position="103"/>
        <end position="140"/>
    </location>
</feature>
<feature type="repeat" description="WD" evidence="3">
    <location>
        <begin position="144"/>
        <end position="177"/>
    </location>
</feature>
<feature type="repeat" description="WD" evidence="3">
    <location>
        <begin position="279"/>
        <end position="303"/>
    </location>
</feature>
<dbReference type="InterPro" id="IPR020472">
    <property type="entry name" value="WD40_PAC1"/>
</dbReference>
<dbReference type="AlphaFoldDB" id="A0A1Z4VN72"/>
<dbReference type="InterPro" id="IPR019775">
    <property type="entry name" value="WD40_repeat_CS"/>
</dbReference>